<dbReference type="Proteomes" id="UP000499080">
    <property type="component" value="Unassembled WGS sequence"/>
</dbReference>
<dbReference type="EMBL" id="BGPR01002354">
    <property type="protein sequence ID" value="GBM72076.1"/>
    <property type="molecule type" value="Genomic_DNA"/>
</dbReference>
<protein>
    <submittedName>
        <fullName evidence="2">Uncharacterized protein</fullName>
    </submittedName>
</protein>
<evidence type="ECO:0000256" key="1">
    <source>
        <dbReference type="SAM" id="MobiDB-lite"/>
    </source>
</evidence>
<accession>A0A4Y2I4I0</accession>
<proteinExistence type="predicted"/>
<sequence>MVLVPITAELNNSGSSTETFPVPSSVYTHPESLGPNSGEERCSAQIRFLDPEKYTVLRHPILMYISLYPPPDRGNSFCLVVKMLDSGTKSIIRFKTTHCHSGDPDVINATPTFSLTTIWQHQTK</sequence>
<name>A0A4Y2I4I0_ARAVE</name>
<reference evidence="2 3" key="1">
    <citation type="journal article" date="2019" name="Sci. Rep.">
        <title>Orb-weaving spider Araneus ventricosus genome elucidates the spidroin gene catalogue.</title>
        <authorList>
            <person name="Kono N."/>
            <person name="Nakamura H."/>
            <person name="Ohtoshi R."/>
            <person name="Moran D.A.P."/>
            <person name="Shinohara A."/>
            <person name="Yoshida Y."/>
            <person name="Fujiwara M."/>
            <person name="Mori M."/>
            <person name="Tomita M."/>
            <person name="Arakawa K."/>
        </authorList>
    </citation>
    <scope>NUCLEOTIDE SEQUENCE [LARGE SCALE GENOMIC DNA]</scope>
</reference>
<keyword evidence="3" id="KW-1185">Reference proteome</keyword>
<gene>
    <name evidence="2" type="ORF">AVEN_266496_1</name>
</gene>
<organism evidence="2 3">
    <name type="scientific">Araneus ventricosus</name>
    <name type="common">Orbweaver spider</name>
    <name type="synonym">Epeira ventricosa</name>
    <dbReference type="NCBI Taxonomy" id="182803"/>
    <lineage>
        <taxon>Eukaryota</taxon>
        <taxon>Metazoa</taxon>
        <taxon>Ecdysozoa</taxon>
        <taxon>Arthropoda</taxon>
        <taxon>Chelicerata</taxon>
        <taxon>Arachnida</taxon>
        <taxon>Araneae</taxon>
        <taxon>Araneomorphae</taxon>
        <taxon>Entelegynae</taxon>
        <taxon>Araneoidea</taxon>
        <taxon>Araneidae</taxon>
        <taxon>Araneus</taxon>
    </lineage>
</organism>
<evidence type="ECO:0000313" key="2">
    <source>
        <dbReference type="EMBL" id="GBM72076.1"/>
    </source>
</evidence>
<evidence type="ECO:0000313" key="3">
    <source>
        <dbReference type="Proteomes" id="UP000499080"/>
    </source>
</evidence>
<feature type="region of interest" description="Disordered" evidence="1">
    <location>
        <begin position="14"/>
        <end position="38"/>
    </location>
</feature>
<comment type="caution">
    <text evidence="2">The sequence shown here is derived from an EMBL/GenBank/DDBJ whole genome shotgun (WGS) entry which is preliminary data.</text>
</comment>
<dbReference type="AlphaFoldDB" id="A0A4Y2I4I0"/>